<dbReference type="OrthoDB" id="29755at2759"/>
<evidence type="ECO:0000256" key="2">
    <source>
        <dbReference type="ARBA" id="ARBA00006051"/>
    </source>
</evidence>
<dbReference type="Pfam" id="PF04729">
    <property type="entry name" value="ASF1_hist_chap"/>
    <property type="match status" value="1"/>
</dbReference>
<evidence type="ECO:0000256" key="1">
    <source>
        <dbReference type="ARBA" id="ARBA00004123"/>
    </source>
</evidence>
<sequence>MAVSVLSVKVLQNPAPYTAAMSFEIEYEASQNLNSDLVWRLVYVGSADSDRYDQELENVEVGPVTQGNFKFVLEANPPNPALIPSDDIVGVTVVLLTCSYRGNEFIRPQP</sequence>
<evidence type="ECO:0000256" key="4">
    <source>
        <dbReference type="ARBA" id="ARBA00023163"/>
    </source>
</evidence>
<keyword evidence="5" id="KW-0143">Chaperone</keyword>
<evidence type="ECO:0000313" key="8">
    <source>
        <dbReference type="Proteomes" id="UP000236333"/>
    </source>
</evidence>
<dbReference type="PANTHER" id="PTHR12040">
    <property type="entry name" value="ANTI-SILENCING PROTEIN 1"/>
    <property type="match status" value="1"/>
</dbReference>
<protein>
    <submittedName>
        <fullName evidence="7">Putative histone chaperone ASF1A</fullName>
    </submittedName>
</protein>
<keyword evidence="6" id="KW-0539">Nucleus</keyword>
<comment type="caution">
    <text evidence="7">The sequence shown here is derived from an EMBL/GenBank/DDBJ whole genome shotgun (WGS) entry which is preliminary data.</text>
</comment>
<dbReference type="PANTHER" id="PTHR12040:SF0">
    <property type="entry name" value="HISTONE CHAPERONE ASF1"/>
    <property type="match status" value="1"/>
</dbReference>
<keyword evidence="4" id="KW-0804">Transcription</keyword>
<proteinExistence type="inferred from homology"/>
<accession>A0A2J7ZPA5</accession>
<dbReference type="SUPFAM" id="SSF101546">
    <property type="entry name" value="ASF1-like"/>
    <property type="match status" value="1"/>
</dbReference>
<dbReference type="Proteomes" id="UP000236333">
    <property type="component" value="Unassembled WGS sequence"/>
</dbReference>
<evidence type="ECO:0000256" key="6">
    <source>
        <dbReference type="ARBA" id="ARBA00023242"/>
    </source>
</evidence>
<dbReference type="GO" id="GO:0005634">
    <property type="term" value="C:nucleus"/>
    <property type="evidence" value="ECO:0007669"/>
    <property type="project" value="UniProtKB-SubCell"/>
</dbReference>
<reference evidence="7 8" key="1">
    <citation type="journal article" date="2017" name="Mol. Biol. Evol.">
        <title>The 4-celled Tetrabaena socialis nuclear genome reveals the essential components for genetic control of cell number at the origin of multicellularity in the volvocine lineage.</title>
        <authorList>
            <person name="Featherston J."/>
            <person name="Arakaki Y."/>
            <person name="Hanschen E.R."/>
            <person name="Ferris P.J."/>
            <person name="Michod R.E."/>
            <person name="Olson B.J.S.C."/>
            <person name="Nozaki H."/>
            <person name="Durand P.M."/>
        </authorList>
    </citation>
    <scope>NUCLEOTIDE SEQUENCE [LARGE SCALE GENOMIC DNA]</scope>
    <source>
        <strain evidence="7 8">NIES-571</strain>
    </source>
</reference>
<dbReference type="GO" id="GO:0006335">
    <property type="term" value="P:DNA replication-dependent chromatin assembly"/>
    <property type="evidence" value="ECO:0007669"/>
    <property type="project" value="TreeGrafter"/>
</dbReference>
<name>A0A2J7ZPA5_9CHLO</name>
<keyword evidence="3" id="KW-0805">Transcription regulation</keyword>
<comment type="similarity">
    <text evidence="2">Belongs to the ASF1 family.</text>
</comment>
<evidence type="ECO:0000256" key="3">
    <source>
        <dbReference type="ARBA" id="ARBA00023015"/>
    </source>
</evidence>
<dbReference type="InterPro" id="IPR036747">
    <property type="entry name" value="ASF1-like_sf"/>
</dbReference>
<dbReference type="GO" id="GO:0000785">
    <property type="term" value="C:chromatin"/>
    <property type="evidence" value="ECO:0007669"/>
    <property type="project" value="TreeGrafter"/>
</dbReference>
<gene>
    <name evidence="7" type="ORF">TSOC_011954</name>
</gene>
<comment type="subcellular location">
    <subcellularLocation>
        <location evidence="1">Nucleus</location>
    </subcellularLocation>
</comment>
<dbReference type="AlphaFoldDB" id="A0A2J7ZPA5"/>
<evidence type="ECO:0000313" key="7">
    <source>
        <dbReference type="EMBL" id="PNH02107.1"/>
    </source>
</evidence>
<dbReference type="Gene3D" id="2.60.40.1490">
    <property type="entry name" value="Histone chaperone ASF1-like"/>
    <property type="match status" value="1"/>
</dbReference>
<dbReference type="GO" id="GO:0042393">
    <property type="term" value="F:histone binding"/>
    <property type="evidence" value="ECO:0007669"/>
    <property type="project" value="TreeGrafter"/>
</dbReference>
<keyword evidence="8" id="KW-1185">Reference proteome</keyword>
<dbReference type="EMBL" id="PGGS01000721">
    <property type="protein sequence ID" value="PNH02107.1"/>
    <property type="molecule type" value="Genomic_DNA"/>
</dbReference>
<organism evidence="7 8">
    <name type="scientific">Tetrabaena socialis</name>
    <dbReference type="NCBI Taxonomy" id="47790"/>
    <lineage>
        <taxon>Eukaryota</taxon>
        <taxon>Viridiplantae</taxon>
        <taxon>Chlorophyta</taxon>
        <taxon>core chlorophytes</taxon>
        <taxon>Chlorophyceae</taxon>
        <taxon>CS clade</taxon>
        <taxon>Chlamydomonadales</taxon>
        <taxon>Tetrabaenaceae</taxon>
        <taxon>Tetrabaena</taxon>
    </lineage>
</organism>
<evidence type="ECO:0000256" key="5">
    <source>
        <dbReference type="ARBA" id="ARBA00023186"/>
    </source>
</evidence>
<dbReference type="InterPro" id="IPR006818">
    <property type="entry name" value="ASF1-like"/>
</dbReference>